<feature type="compositionally biased region" description="Basic and acidic residues" evidence="1">
    <location>
        <begin position="307"/>
        <end position="316"/>
    </location>
</feature>
<dbReference type="eggNOG" id="ENOG502S70J">
    <property type="taxonomic scope" value="Eukaryota"/>
</dbReference>
<accession>J7RZ67</accession>
<evidence type="ECO:0000313" key="3">
    <source>
        <dbReference type="Proteomes" id="UP000006310"/>
    </source>
</evidence>
<dbReference type="HOGENOM" id="CLU_769589_0_0_1"/>
<dbReference type="STRING" id="1071383.J7RZ67"/>
<dbReference type="InterPro" id="IPR004354">
    <property type="entry name" value="Meiotic_Rec114"/>
</dbReference>
<dbReference type="EMBL" id="HE978318">
    <property type="protein sequence ID" value="CCK70477.1"/>
    <property type="molecule type" value="Genomic_DNA"/>
</dbReference>
<keyword evidence="3" id="KW-1185">Reference proteome</keyword>
<dbReference type="KEGG" id="kng:KNAG_0E02160"/>
<dbReference type="Pfam" id="PF03525">
    <property type="entry name" value="Meiotic_rec114"/>
    <property type="match status" value="1"/>
</dbReference>
<feature type="compositionally biased region" description="Polar residues" evidence="1">
    <location>
        <begin position="278"/>
        <end position="287"/>
    </location>
</feature>
<reference evidence="2 3" key="1">
    <citation type="journal article" date="2011" name="Proc. Natl. Acad. Sci. U.S.A.">
        <title>Evolutionary erosion of yeast sex chromosomes by mating-type switching accidents.</title>
        <authorList>
            <person name="Gordon J.L."/>
            <person name="Armisen D."/>
            <person name="Proux-Wera E."/>
            <person name="Oheigeartaigh S.S."/>
            <person name="Byrne K.P."/>
            <person name="Wolfe K.H."/>
        </authorList>
    </citation>
    <scope>NUCLEOTIDE SEQUENCE [LARGE SCALE GENOMIC DNA]</scope>
    <source>
        <strain evidence="3">ATCC MYA-139 / BCRC 22969 / CBS 8797 / CCRC 22969 / KCTC 17520 / NBRC 10181 / NCYC 3082</strain>
    </source>
</reference>
<name>J7RZ67_HUIN7</name>
<evidence type="ECO:0000313" key="2">
    <source>
        <dbReference type="EMBL" id="CCK70477.1"/>
    </source>
</evidence>
<sequence>MDNKLVVVVKCYSKYGDDVFVTNGFDSKTEQPKLDKWVHYPLDHMITFSIEVNLKQNTLLLQTVSDKAGILDYVRLNLTEATQLIQFSMKYPSLSCKYLTTVATGSRMRAVKRFQMVFRDQRDYTVTEKVLGCLKFKIKNAKFSKAAQTQKDRLNTSHDTAKELSDTQPNLYLPFLESQIMPTVPPAMVPYSVPEVVPQQKSFVPAPLNASDMMQKVRPVPIAPSSLSTQRQLAVPKFPIQERTMEAAPPINLAGNKLRLPINPLPQPHHNVSLELQKPQTAQSTVPGQHKMDKNVTAPVLSSAEIPIEKSSESGGKEPPPVTTEIQPRTEKSGEEGKIRISKKLIRSKLQDKKFQRWVC</sequence>
<feature type="compositionally biased region" description="Basic and acidic residues" evidence="1">
    <location>
        <begin position="328"/>
        <end position="339"/>
    </location>
</feature>
<organism evidence="2 3">
    <name type="scientific">Huiozyma naganishii (strain ATCC MYA-139 / BCRC 22969 / CBS 8797 / KCTC 17520 / NBRC 10181 / NCYC 3082 / Yp74L-3)</name>
    <name type="common">Yeast</name>
    <name type="synonym">Kazachstania naganishii</name>
    <dbReference type="NCBI Taxonomy" id="1071383"/>
    <lineage>
        <taxon>Eukaryota</taxon>
        <taxon>Fungi</taxon>
        <taxon>Dikarya</taxon>
        <taxon>Ascomycota</taxon>
        <taxon>Saccharomycotina</taxon>
        <taxon>Saccharomycetes</taxon>
        <taxon>Saccharomycetales</taxon>
        <taxon>Saccharomycetaceae</taxon>
        <taxon>Huiozyma</taxon>
    </lineage>
</organism>
<evidence type="ECO:0000256" key="1">
    <source>
        <dbReference type="SAM" id="MobiDB-lite"/>
    </source>
</evidence>
<gene>
    <name evidence="2" type="primary">KNAG0E02160</name>
    <name evidence="2" type="ordered locus">KNAG_0E02160</name>
</gene>
<dbReference type="OrthoDB" id="4036344at2759"/>
<proteinExistence type="predicted"/>
<reference evidence="3" key="2">
    <citation type="submission" date="2012-08" db="EMBL/GenBank/DDBJ databases">
        <title>Genome sequence of Kazachstania naganishii.</title>
        <authorList>
            <person name="Gordon J.L."/>
            <person name="Armisen D."/>
            <person name="Proux-Wera E."/>
            <person name="OhEigeartaigh S.S."/>
            <person name="Byrne K.P."/>
            <person name="Wolfe K.H."/>
        </authorList>
    </citation>
    <scope>NUCLEOTIDE SEQUENCE [LARGE SCALE GENOMIC DNA]</scope>
    <source>
        <strain evidence="3">ATCC MYA-139 / BCRC 22969 / CBS 8797 / CCRC 22969 / KCTC 17520 / NBRC 10181 / NCYC 3082</strain>
    </source>
</reference>
<dbReference type="RefSeq" id="XP_022464723.1">
    <property type="nucleotide sequence ID" value="XM_022608203.1"/>
</dbReference>
<dbReference type="AlphaFoldDB" id="J7RZ67"/>
<protein>
    <submittedName>
        <fullName evidence="2">Uncharacterized protein</fullName>
    </submittedName>
</protein>
<dbReference type="GO" id="GO:0007131">
    <property type="term" value="P:reciprocal meiotic recombination"/>
    <property type="evidence" value="ECO:0007669"/>
    <property type="project" value="InterPro"/>
</dbReference>
<dbReference type="GeneID" id="34526177"/>
<feature type="region of interest" description="Disordered" evidence="1">
    <location>
        <begin position="278"/>
        <end position="340"/>
    </location>
</feature>
<dbReference type="Proteomes" id="UP000006310">
    <property type="component" value="Chromosome 5"/>
</dbReference>
<dbReference type="PRINTS" id="PR01548">
    <property type="entry name" value="MEIOTICR114"/>
</dbReference>